<organism evidence="1 2">
    <name type="scientific">Candidatus Avibacteroides avistercoris</name>
    <dbReference type="NCBI Taxonomy" id="2840690"/>
    <lineage>
        <taxon>Bacteria</taxon>
        <taxon>Pseudomonadati</taxon>
        <taxon>Bacteroidota</taxon>
        <taxon>Bacteroidia</taxon>
        <taxon>Bacteroidales</taxon>
        <taxon>Bacteroidaceae</taxon>
        <taxon>Bacteroidaceae incertae sedis</taxon>
        <taxon>Candidatus Avibacteroides</taxon>
    </lineage>
</organism>
<dbReference type="Proteomes" id="UP000787625">
    <property type="component" value="Unassembled WGS sequence"/>
</dbReference>
<feature type="non-terminal residue" evidence="1">
    <location>
        <position position="1"/>
    </location>
</feature>
<dbReference type="AlphaFoldDB" id="A0A9D2UI18"/>
<evidence type="ECO:0000313" key="1">
    <source>
        <dbReference type="EMBL" id="HJD52739.1"/>
    </source>
</evidence>
<comment type="caution">
    <text evidence="1">The sequence shown here is derived from an EMBL/GenBank/DDBJ whole genome shotgun (WGS) entry which is preliminary data.</text>
</comment>
<dbReference type="EMBL" id="DWUP01000067">
    <property type="protein sequence ID" value="HJD52739.1"/>
    <property type="molecule type" value="Genomic_DNA"/>
</dbReference>
<gene>
    <name evidence="1" type="ORF">IAA93_03295</name>
</gene>
<protein>
    <submittedName>
        <fullName evidence="1">Uncharacterized protein</fullName>
    </submittedName>
</protein>
<accession>A0A9D2UI18</accession>
<proteinExistence type="predicted"/>
<reference evidence="1" key="1">
    <citation type="journal article" date="2021" name="PeerJ">
        <title>Extensive microbial diversity within the chicken gut microbiome revealed by metagenomics and culture.</title>
        <authorList>
            <person name="Gilroy R."/>
            <person name="Ravi A."/>
            <person name="Getino M."/>
            <person name="Pursley I."/>
            <person name="Horton D.L."/>
            <person name="Alikhan N.F."/>
            <person name="Baker D."/>
            <person name="Gharbi K."/>
            <person name="Hall N."/>
            <person name="Watson M."/>
            <person name="Adriaenssens E.M."/>
            <person name="Foster-Nyarko E."/>
            <person name="Jarju S."/>
            <person name="Secka A."/>
            <person name="Antonio M."/>
            <person name="Oren A."/>
            <person name="Chaudhuri R.R."/>
            <person name="La Ragione R."/>
            <person name="Hildebrand F."/>
            <person name="Pallen M.J."/>
        </authorList>
    </citation>
    <scope>NUCLEOTIDE SEQUENCE</scope>
    <source>
        <strain evidence="1">MalCec1-1739</strain>
    </source>
</reference>
<name>A0A9D2UI18_9BACT</name>
<sequence length="71" mass="8271">SALKSVIDCNGRELKSFDVDGSYNIKMPPYVTVRRTFYVKNIYERIPSLSYVEFLTYATVTIRDLPVSWED</sequence>
<reference evidence="1" key="2">
    <citation type="submission" date="2021-04" db="EMBL/GenBank/DDBJ databases">
        <authorList>
            <person name="Gilroy R."/>
        </authorList>
    </citation>
    <scope>NUCLEOTIDE SEQUENCE</scope>
    <source>
        <strain evidence="1">MalCec1-1739</strain>
    </source>
</reference>
<evidence type="ECO:0000313" key="2">
    <source>
        <dbReference type="Proteomes" id="UP000787625"/>
    </source>
</evidence>